<feature type="coiled-coil region" evidence="1">
    <location>
        <begin position="644"/>
        <end position="678"/>
    </location>
</feature>
<dbReference type="AlphaFoldDB" id="A0A251X921"/>
<evidence type="ECO:0000313" key="3">
    <source>
        <dbReference type="EMBL" id="OUD14430.1"/>
    </source>
</evidence>
<name>A0A251X921_9GAMM</name>
<dbReference type="OrthoDB" id="5523335at2"/>
<sequence>MIFSKLKGFKEPKTANWQHPDADVRRAAVDSITDENILKQIITTDSDSLVRRAAIQKLSDLDVLHNLHQQDNDAEIRECALRRAVQLLSATKESTSLAERLAWVKQTDNTKLLEQLALKAQASELRLAAIEKIEREALLGDVASQDAVPALRLAAVEKIQQKSTLERVYKATRSSDKQVSRIAKEKLDRLIEQEQRPLKIQSEGEAICKRLEVLGRGKAAWSQEQLEFSQLQQRWQAIANEAQKPLIDRYQQAESAFLSAWHDHEIAQRQQQEQLQALDSQRAGKHDLCQYATATLEELTKLRDTALPCDIADYFARLDTWQARWHELPALSDSKEEKQWQQRFEQTLTAIRRLLGQREKAEQLNYALRKLCEKAENALTRPVKSSKIKELKDAWQSLAIPTTEAGLLQENAIRFQNALQQLEQHVAQQATQRDQWVQQLTAELQNLENALEKGELHTAIDLEKNSIDLLSKITGLPTAQYKTLEARLHESVTKIREWRSWENWGVLNERKLLCEQAEQLLAQGADDPEKTAHSIRKMQEEWKKLGSISNSQGLWKRFNEACNKAYDSCQVYFDQQAQQRQANLQAKRQLCQSLEDFMAQINWDKPNWREMNQYLHAFKKEWHNIGATDRKDRKPLKECYDKLAGQLERKLNAEYAANKALRERLIQEAEAAQKMEDTAAAIELTKAIQNRWKVTVPGQRKMEHQLWERFRKTCDVVFDRSKHEKEARKIAEEQEKNARTQKLQQCAALCEEVEQLLGLNGSDLADALMRLKEFQAKWRDISNLYASEAKALDKRFYAACHQVKLKAQLQLLTEDQMQLKLLAEKAALCHELEMATHKGMLTPEPMEMIQSRWSQSPVLENMSHQALMQQRFEQALSGIIPISPEAKKARELLCLRLEILANIESPPEQSQLRLSLKVAQLSDALSGATSAKDKVSELQSLEQEWYLTPACGGDDAEGLENRFSHAKAALIHLILNPPSSSKKEENAKDAKTSGNATSQGDMK</sequence>
<feature type="compositionally biased region" description="Basic and acidic residues" evidence="2">
    <location>
        <begin position="981"/>
        <end position="991"/>
    </location>
</feature>
<dbReference type="InterPro" id="IPR007139">
    <property type="entry name" value="DUF349"/>
</dbReference>
<accession>A0A251X921</accession>
<dbReference type="RefSeq" id="WP_086488211.1">
    <property type="nucleotide sequence ID" value="NZ_MSLT01000012.1"/>
</dbReference>
<evidence type="ECO:0000256" key="2">
    <source>
        <dbReference type="SAM" id="MobiDB-lite"/>
    </source>
</evidence>
<keyword evidence="1" id="KW-0175">Coiled coil</keyword>
<keyword evidence="4" id="KW-1185">Reference proteome</keyword>
<comment type="caution">
    <text evidence="3">The sequence shown here is derived from an EMBL/GenBank/DDBJ whole genome shotgun (WGS) entry which is preliminary data.</text>
</comment>
<evidence type="ECO:0000256" key="1">
    <source>
        <dbReference type="SAM" id="Coils"/>
    </source>
</evidence>
<feature type="coiled-coil region" evidence="1">
    <location>
        <begin position="405"/>
        <end position="457"/>
    </location>
</feature>
<dbReference type="Proteomes" id="UP000194798">
    <property type="component" value="Unassembled WGS sequence"/>
</dbReference>
<protein>
    <recommendedName>
        <fullName evidence="5">DUF349 domain-containing protein</fullName>
    </recommendedName>
</protein>
<evidence type="ECO:0008006" key="5">
    <source>
        <dbReference type="Google" id="ProtNLM"/>
    </source>
</evidence>
<proteinExistence type="predicted"/>
<feature type="region of interest" description="Disordered" evidence="2">
    <location>
        <begin position="975"/>
        <end position="1003"/>
    </location>
</feature>
<organism evidence="3 4">
    <name type="scientific">Thioflexithrix psekupsensis</name>
    <dbReference type="NCBI Taxonomy" id="1570016"/>
    <lineage>
        <taxon>Bacteria</taxon>
        <taxon>Pseudomonadati</taxon>
        <taxon>Pseudomonadota</taxon>
        <taxon>Gammaproteobacteria</taxon>
        <taxon>Thiotrichales</taxon>
        <taxon>Thioflexithrix</taxon>
    </lineage>
</organism>
<reference evidence="3 4" key="1">
    <citation type="submission" date="2016-12" db="EMBL/GenBank/DDBJ databases">
        <title>Thioflexothrix psekupsii D3 genome sequencing and assembly.</title>
        <authorList>
            <person name="Fomenkov A."/>
            <person name="Vincze T."/>
            <person name="Grabovich M."/>
            <person name="Anton B.P."/>
            <person name="Dubinina G."/>
            <person name="Orlova M."/>
            <person name="Belousova E."/>
            <person name="Roberts R.J."/>
        </authorList>
    </citation>
    <scope>NUCLEOTIDE SEQUENCE [LARGE SCALE GENOMIC DNA]</scope>
    <source>
        <strain evidence="3">D3</strain>
    </source>
</reference>
<evidence type="ECO:0000313" key="4">
    <source>
        <dbReference type="Proteomes" id="UP000194798"/>
    </source>
</evidence>
<gene>
    <name evidence="3" type="ORF">TPSD3_08980</name>
</gene>
<feature type="compositionally biased region" description="Polar residues" evidence="2">
    <location>
        <begin position="992"/>
        <end position="1003"/>
    </location>
</feature>
<dbReference type="Pfam" id="PF03993">
    <property type="entry name" value="DUF349"/>
    <property type="match status" value="3"/>
</dbReference>
<dbReference type="EMBL" id="MSLT01000012">
    <property type="protein sequence ID" value="OUD14430.1"/>
    <property type="molecule type" value="Genomic_DNA"/>
</dbReference>